<dbReference type="EMBL" id="CP138858">
    <property type="protein sequence ID" value="WPJ96296.1"/>
    <property type="molecule type" value="Genomic_DNA"/>
</dbReference>
<sequence length="176" mass="19990">MRRILRELDARGYRRIALGISKRVDEITERRNSNTFLSEVQRQYPHITPLIADTIEETPKAAQNWILKHKPDCVISLSSLFPTTLRSYGWKVPQEIGHAYIHIEPTQSTKQATNQSGIEYNSPEIAAAAIDKLDSLLQRNELGLPERPLTLNLRGKWLEGNTLQPRLVSPLATSLI</sequence>
<keyword evidence="2" id="KW-1185">Reference proteome</keyword>
<reference evidence="1 2" key="1">
    <citation type="submission" date="2023-11" db="EMBL/GenBank/DDBJ databases">
        <title>Coraliomargarita sp. nov., isolated from marine algae.</title>
        <authorList>
            <person name="Lee J.K."/>
            <person name="Baek J.H."/>
            <person name="Kim J.M."/>
            <person name="Choi D.G."/>
            <person name="Jeon C.O."/>
        </authorList>
    </citation>
    <scope>NUCLEOTIDE SEQUENCE [LARGE SCALE GENOMIC DNA]</scope>
    <source>
        <strain evidence="1 2">J2-16</strain>
    </source>
</reference>
<evidence type="ECO:0000313" key="1">
    <source>
        <dbReference type="EMBL" id="WPJ96296.1"/>
    </source>
</evidence>
<organism evidence="1 2">
    <name type="scientific">Coraliomargarita algicola</name>
    <dbReference type="NCBI Taxonomy" id="3092156"/>
    <lineage>
        <taxon>Bacteria</taxon>
        <taxon>Pseudomonadati</taxon>
        <taxon>Verrucomicrobiota</taxon>
        <taxon>Opitutia</taxon>
        <taxon>Puniceicoccales</taxon>
        <taxon>Coraliomargaritaceae</taxon>
        <taxon>Coraliomargarita</taxon>
    </lineage>
</organism>
<gene>
    <name evidence="1" type="ORF">SH580_01090</name>
</gene>
<protein>
    <submittedName>
        <fullName evidence="1">Uncharacterized protein</fullName>
    </submittedName>
</protein>
<accession>A0ABZ0RJB0</accession>
<evidence type="ECO:0000313" key="2">
    <source>
        <dbReference type="Proteomes" id="UP001324993"/>
    </source>
</evidence>
<name>A0ABZ0RJB0_9BACT</name>
<dbReference type="RefSeq" id="WP_319833159.1">
    <property type="nucleotide sequence ID" value="NZ_CP138858.1"/>
</dbReference>
<proteinExistence type="predicted"/>
<dbReference type="Proteomes" id="UP001324993">
    <property type="component" value="Chromosome"/>
</dbReference>